<accession>A0ABT4SH78</accession>
<protein>
    <submittedName>
        <fullName evidence="2">Uncharacterized protein</fullName>
    </submittedName>
</protein>
<comment type="caution">
    <text evidence="2">The sequence shown here is derived from an EMBL/GenBank/DDBJ whole genome shotgun (WGS) entry which is preliminary data.</text>
</comment>
<organism evidence="2 3">
    <name type="scientific">Nonomuraea corallina</name>
    <dbReference type="NCBI Taxonomy" id="2989783"/>
    <lineage>
        <taxon>Bacteria</taxon>
        <taxon>Bacillati</taxon>
        <taxon>Actinomycetota</taxon>
        <taxon>Actinomycetes</taxon>
        <taxon>Streptosporangiales</taxon>
        <taxon>Streptosporangiaceae</taxon>
        <taxon>Nonomuraea</taxon>
    </lineage>
</organism>
<keyword evidence="3" id="KW-1185">Reference proteome</keyword>
<name>A0ABT4SH78_9ACTN</name>
<keyword evidence="1" id="KW-0732">Signal</keyword>
<dbReference type="EMBL" id="JAPNNL010000112">
    <property type="protein sequence ID" value="MDA0636567.1"/>
    <property type="molecule type" value="Genomic_DNA"/>
</dbReference>
<evidence type="ECO:0000256" key="1">
    <source>
        <dbReference type="SAM" id="SignalP"/>
    </source>
</evidence>
<gene>
    <name evidence="2" type="ORF">OUY22_24390</name>
</gene>
<sequence>MSLQRIRTTVIALAVGAGALVLAPPASAQVQAPPVPSVTKVTMNPASPVVLFGDSVKVTFTITTKDADKAGMVIIPPGVSTQPVVAAKPAGKDTFTVERTVGTVGKWNYTVTASNGDKAGEPLKGSFDVKKALETKIVRFDANPDRITKGDRVRLSAQLRAGDQGYGGQEVALAFRSRGSDDFRKVTTTKTSRNGWFSAAVRPWRSGEWRAEFGGNAEAKASVSDGDYVSVRPRVRTSAITGFDAAPEPVTKGDRLRFKGALTVEGEHGLRGERVTIQFRPIASRQWQNVTGDRTSRHGRFHASATAEQSGWWRAVYDGDRRIKGSVSGPDFVRVAEPVTKADTRVIGFNAYPEPAERGRYLKFRALLQVDDDGTWEGYEGKVDLYFKAKRSGEYRLVTSVTTDDDGRAYAKARAWTSGHWRFVHAGDDETNGDTSRSDYVRVRR</sequence>
<feature type="chain" id="PRO_5047491237" evidence="1">
    <location>
        <begin position="29"/>
        <end position="445"/>
    </location>
</feature>
<reference evidence="2" key="1">
    <citation type="submission" date="2022-11" db="EMBL/GenBank/DDBJ databases">
        <title>Nonomuraea corallina sp. nov., a new species of the genus Nonomuraea isolated from sea side sediment in Thai sea.</title>
        <authorList>
            <person name="Ngamcharungchit C."/>
            <person name="Matsumoto A."/>
            <person name="Suriyachadkun C."/>
            <person name="Panbangred W."/>
            <person name="Inahashi Y."/>
            <person name="Intra B."/>
        </authorList>
    </citation>
    <scope>NUCLEOTIDE SEQUENCE</scope>
    <source>
        <strain evidence="2">MCN248</strain>
    </source>
</reference>
<evidence type="ECO:0000313" key="3">
    <source>
        <dbReference type="Proteomes" id="UP001144036"/>
    </source>
</evidence>
<evidence type="ECO:0000313" key="2">
    <source>
        <dbReference type="EMBL" id="MDA0636567.1"/>
    </source>
</evidence>
<dbReference type="RefSeq" id="WP_270157458.1">
    <property type="nucleotide sequence ID" value="NZ_JAPNNL010000112.1"/>
</dbReference>
<proteinExistence type="predicted"/>
<dbReference type="Proteomes" id="UP001144036">
    <property type="component" value="Unassembled WGS sequence"/>
</dbReference>
<feature type="signal peptide" evidence="1">
    <location>
        <begin position="1"/>
        <end position="28"/>
    </location>
</feature>